<dbReference type="PANTHER" id="PTHR11207">
    <property type="entry name" value="RIBONUCLEASE III"/>
    <property type="match status" value="1"/>
</dbReference>
<evidence type="ECO:0000313" key="19">
    <source>
        <dbReference type="EMBL" id="KKW36407.1"/>
    </source>
</evidence>
<dbReference type="CDD" id="cd10845">
    <property type="entry name" value="DSRM_RNAse_III_family"/>
    <property type="match status" value="1"/>
</dbReference>
<evidence type="ECO:0000256" key="8">
    <source>
        <dbReference type="ARBA" id="ARBA00022694"/>
    </source>
</evidence>
<feature type="binding site" evidence="15">
    <location>
        <position position="118"/>
    </location>
    <ligand>
        <name>Mg(2+)</name>
        <dbReference type="ChEBI" id="CHEBI:18420"/>
    </ligand>
</feature>
<feature type="binding site" evidence="15">
    <location>
        <position position="121"/>
    </location>
    <ligand>
        <name>Mg(2+)</name>
        <dbReference type="ChEBI" id="CHEBI:18420"/>
    </ligand>
</feature>
<keyword evidence="5 15" id="KW-0963">Cytoplasm</keyword>
<dbReference type="GO" id="GO:0006364">
    <property type="term" value="P:rRNA processing"/>
    <property type="evidence" value="ECO:0007669"/>
    <property type="project" value="UniProtKB-UniRule"/>
</dbReference>
<keyword evidence="7 15" id="KW-0507">mRNA processing</keyword>
<dbReference type="PROSITE" id="PS50137">
    <property type="entry name" value="DS_RBD"/>
    <property type="match status" value="1"/>
</dbReference>
<name>A0A0G2A658_9BACT</name>
<feature type="active site" evidence="15">
    <location>
        <position position="49"/>
    </location>
</feature>
<reference evidence="19 20" key="1">
    <citation type="journal article" date="2015" name="Nature">
        <title>rRNA introns, odd ribosomes, and small enigmatic genomes across a large radiation of phyla.</title>
        <authorList>
            <person name="Brown C.T."/>
            <person name="Hug L.A."/>
            <person name="Thomas B.C."/>
            <person name="Sharon I."/>
            <person name="Castelle C.J."/>
            <person name="Singh A."/>
            <person name="Wilkins M.J."/>
            <person name="Williams K.H."/>
            <person name="Banfield J.F."/>
        </authorList>
    </citation>
    <scope>NUCLEOTIDE SEQUENCE [LARGE SCALE GENOMIC DNA]</scope>
</reference>
<dbReference type="InterPro" id="IPR036389">
    <property type="entry name" value="RNase_III_sf"/>
</dbReference>
<gene>
    <name evidence="15" type="primary">rnc</name>
    <name evidence="19" type="ORF">UY81_C0029G0003</name>
</gene>
<keyword evidence="10 15" id="KW-0479">Metal-binding</keyword>
<keyword evidence="6 15" id="KW-0698">rRNA processing</keyword>
<dbReference type="GO" id="GO:0004525">
    <property type="term" value="F:ribonuclease III activity"/>
    <property type="evidence" value="ECO:0007669"/>
    <property type="project" value="UniProtKB-UniRule"/>
</dbReference>
<dbReference type="GO" id="GO:0046872">
    <property type="term" value="F:metal ion binding"/>
    <property type="evidence" value="ECO:0007669"/>
    <property type="project" value="UniProtKB-KW"/>
</dbReference>
<evidence type="ECO:0000256" key="15">
    <source>
        <dbReference type="HAMAP-Rule" id="MF_00104"/>
    </source>
</evidence>
<feature type="compositionally biased region" description="Basic and acidic residues" evidence="16">
    <location>
        <begin position="205"/>
        <end position="214"/>
    </location>
</feature>
<keyword evidence="11 15" id="KW-0255">Endonuclease</keyword>
<evidence type="ECO:0000256" key="16">
    <source>
        <dbReference type="SAM" id="MobiDB-lite"/>
    </source>
</evidence>
<evidence type="ECO:0000256" key="14">
    <source>
        <dbReference type="ARBA" id="ARBA00022884"/>
    </source>
</evidence>
<dbReference type="FunFam" id="3.30.160.20:FF:000003">
    <property type="entry name" value="Ribonuclease 3"/>
    <property type="match status" value="1"/>
</dbReference>
<dbReference type="PANTHER" id="PTHR11207:SF0">
    <property type="entry name" value="RIBONUCLEASE 3"/>
    <property type="match status" value="1"/>
</dbReference>
<protein>
    <recommendedName>
        <fullName evidence="15">Ribonuclease 3</fullName>
        <ecNumber evidence="15">3.1.26.3</ecNumber>
    </recommendedName>
    <alternativeName>
        <fullName evidence="15">Ribonuclease III</fullName>
        <shortName evidence="15">RNase III</shortName>
    </alternativeName>
</protein>
<evidence type="ECO:0000256" key="1">
    <source>
        <dbReference type="ARBA" id="ARBA00000109"/>
    </source>
</evidence>
<keyword evidence="14 15" id="KW-0694">RNA-binding</keyword>
<evidence type="ECO:0000256" key="3">
    <source>
        <dbReference type="ARBA" id="ARBA00010183"/>
    </source>
</evidence>
<comment type="catalytic activity">
    <reaction evidence="1 15">
        <text>Endonucleolytic cleavage to 5'-phosphomonoester.</text>
        <dbReference type="EC" id="3.1.26.3"/>
    </reaction>
</comment>
<evidence type="ECO:0000313" key="20">
    <source>
        <dbReference type="Proteomes" id="UP000034290"/>
    </source>
</evidence>
<evidence type="ECO:0000256" key="6">
    <source>
        <dbReference type="ARBA" id="ARBA00022552"/>
    </source>
</evidence>
<feature type="region of interest" description="Disordered" evidence="16">
    <location>
        <begin position="205"/>
        <end position="228"/>
    </location>
</feature>
<proteinExistence type="inferred from homology"/>
<dbReference type="Gene3D" id="3.30.160.20">
    <property type="match status" value="1"/>
</dbReference>
<dbReference type="SUPFAM" id="SSF69065">
    <property type="entry name" value="RNase III domain-like"/>
    <property type="match status" value="1"/>
</dbReference>
<dbReference type="GO" id="GO:0042802">
    <property type="term" value="F:identical protein binding"/>
    <property type="evidence" value="ECO:0007669"/>
    <property type="project" value="UniProtKB-ARBA"/>
</dbReference>
<evidence type="ECO:0000256" key="4">
    <source>
        <dbReference type="ARBA" id="ARBA00011738"/>
    </source>
</evidence>
<feature type="domain" description="RNase III" evidence="18">
    <location>
        <begin position="3"/>
        <end position="132"/>
    </location>
</feature>
<feature type="binding site" evidence="15">
    <location>
        <position position="45"/>
    </location>
    <ligand>
        <name>Mg(2+)</name>
        <dbReference type="ChEBI" id="CHEBI:18420"/>
    </ligand>
</feature>
<evidence type="ECO:0000259" key="18">
    <source>
        <dbReference type="PROSITE" id="PS50142"/>
    </source>
</evidence>
<keyword evidence="12 15" id="KW-0378">Hydrolase</keyword>
<evidence type="ECO:0000256" key="5">
    <source>
        <dbReference type="ARBA" id="ARBA00022490"/>
    </source>
</evidence>
<dbReference type="PATRIC" id="fig|1618650.3.peg.321"/>
<dbReference type="SUPFAM" id="SSF54768">
    <property type="entry name" value="dsRNA-binding domain-like"/>
    <property type="match status" value="1"/>
</dbReference>
<dbReference type="GO" id="GO:0005737">
    <property type="term" value="C:cytoplasm"/>
    <property type="evidence" value="ECO:0007669"/>
    <property type="project" value="UniProtKB-SubCell"/>
</dbReference>
<dbReference type="AlphaFoldDB" id="A0A0G2A658"/>
<dbReference type="HAMAP" id="MF_00104">
    <property type="entry name" value="RNase_III"/>
    <property type="match status" value="1"/>
</dbReference>
<evidence type="ECO:0000256" key="12">
    <source>
        <dbReference type="ARBA" id="ARBA00022801"/>
    </source>
</evidence>
<dbReference type="InterPro" id="IPR011907">
    <property type="entry name" value="RNase_III"/>
</dbReference>
<evidence type="ECO:0000256" key="13">
    <source>
        <dbReference type="ARBA" id="ARBA00022842"/>
    </source>
</evidence>
<dbReference type="Pfam" id="PF14622">
    <property type="entry name" value="Ribonucleas_3_3"/>
    <property type="match status" value="1"/>
</dbReference>
<dbReference type="GO" id="GO:0008033">
    <property type="term" value="P:tRNA processing"/>
    <property type="evidence" value="ECO:0007669"/>
    <property type="project" value="UniProtKB-KW"/>
</dbReference>
<organism evidence="19 20">
    <name type="scientific">Candidatus Giovannonibacteria bacterium GW2011_GWA2_53_7</name>
    <dbReference type="NCBI Taxonomy" id="1618650"/>
    <lineage>
        <taxon>Bacteria</taxon>
        <taxon>Candidatus Giovannoniibacteriota</taxon>
    </lineage>
</organism>
<comment type="function">
    <text evidence="15">Digests double-stranded RNA. Involved in the processing of primary rRNA transcript to yield the immediate precursors to the large and small rRNAs (23S and 16S). Processes some mRNAs, and tRNAs when they are encoded in the rRNA operon. Processes pre-crRNA and tracrRNA of type II CRISPR loci if present in the organism.</text>
</comment>
<evidence type="ECO:0000256" key="2">
    <source>
        <dbReference type="ARBA" id="ARBA00004496"/>
    </source>
</evidence>
<dbReference type="SMART" id="SM00358">
    <property type="entry name" value="DSRM"/>
    <property type="match status" value="1"/>
</dbReference>
<comment type="subunit">
    <text evidence="4 15">Homodimer.</text>
</comment>
<dbReference type="InterPro" id="IPR014720">
    <property type="entry name" value="dsRBD_dom"/>
</dbReference>
<evidence type="ECO:0000256" key="9">
    <source>
        <dbReference type="ARBA" id="ARBA00022722"/>
    </source>
</evidence>
<evidence type="ECO:0000256" key="10">
    <source>
        <dbReference type="ARBA" id="ARBA00022723"/>
    </source>
</evidence>
<sequence length="228" mass="25915">MDFSTFENKIDYAFKNKTLLRQAFTHRSYLNENRSAGIEHNERLEFLGDAVLELVVTEFLFEKYPDKAEGDLTSYRAALVNTTSISDAAVKLGMNDFLLLSRGESRDTGRARQIILANAFEALIGAIYLDAGYRDAKKFIAEQLFHKTEKIVESRLWQDAKSRFQELAQEKEGFTPSYDVISQTGPDHDKRFLVGVYVGKERVATGEGRSKQEAEQQAAQKALENRGW</sequence>
<dbReference type="Gene3D" id="1.10.1520.10">
    <property type="entry name" value="Ribonuclease III domain"/>
    <property type="match status" value="1"/>
</dbReference>
<keyword evidence="9 15" id="KW-0540">Nuclease</keyword>
<comment type="caution">
    <text evidence="19">The sequence shown here is derived from an EMBL/GenBank/DDBJ whole genome shotgun (WGS) entry which is preliminary data.</text>
</comment>
<dbReference type="GO" id="GO:0003725">
    <property type="term" value="F:double-stranded RNA binding"/>
    <property type="evidence" value="ECO:0007669"/>
    <property type="project" value="TreeGrafter"/>
</dbReference>
<dbReference type="Proteomes" id="UP000034290">
    <property type="component" value="Unassembled WGS sequence"/>
</dbReference>
<dbReference type="SMART" id="SM00535">
    <property type="entry name" value="RIBOc"/>
    <property type="match status" value="1"/>
</dbReference>
<keyword evidence="15" id="KW-0699">rRNA-binding</keyword>
<dbReference type="GO" id="GO:0006397">
    <property type="term" value="P:mRNA processing"/>
    <property type="evidence" value="ECO:0007669"/>
    <property type="project" value="UniProtKB-UniRule"/>
</dbReference>
<dbReference type="PROSITE" id="PS00517">
    <property type="entry name" value="RNASE_3_1"/>
    <property type="match status" value="1"/>
</dbReference>
<feature type="domain" description="DRBM" evidence="17">
    <location>
        <begin position="159"/>
        <end position="224"/>
    </location>
</feature>
<dbReference type="EC" id="3.1.26.3" evidence="15"/>
<keyword evidence="13 15" id="KW-0460">Magnesium</keyword>
<dbReference type="EMBL" id="LCRM01000029">
    <property type="protein sequence ID" value="KKW36407.1"/>
    <property type="molecule type" value="Genomic_DNA"/>
</dbReference>
<dbReference type="PROSITE" id="PS50142">
    <property type="entry name" value="RNASE_3_2"/>
    <property type="match status" value="1"/>
</dbReference>
<dbReference type="GO" id="GO:0010468">
    <property type="term" value="P:regulation of gene expression"/>
    <property type="evidence" value="ECO:0007669"/>
    <property type="project" value="TreeGrafter"/>
</dbReference>
<comment type="similarity">
    <text evidence="3">Belongs to the ribonuclease III family.</text>
</comment>
<dbReference type="InterPro" id="IPR000999">
    <property type="entry name" value="RNase_III_dom"/>
</dbReference>
<accession>A0A0G2A658</accession>
<evidence type="ECO:0000259" key="17">
    <source>
        <dbReference type="PROSITE" id="PS50137"/>
    </source>
</evidence>
<keyword evidence="8 15" id="KW-0819">tRNA processing</keyword>
<dbReference type="Pfam" id="PF00035">
    <property type="entry name" value="dsrm"/>
    <property type="match status" value="1"/>
</dbReference>
<dbReference type="FunFam" id="1.10.1520.10:FF:000001">
    <property type="entry name" value="Ribonuclease 3"/>
    <property type="match status" value="1"/>
</dbReference>
<evidence type="ECO:0000256" key="11">
    <source>
        <dbReference type="ARBA" id="ARBA00022759"/>
    </source>
</evidence>
<evidence type="ECO:0000256" key="7">
    <source>
        <dbReference type="ARBA" id="ARBA00022664"/>
    </source>
</evidence>
<dbReference type="CDD" id="cd00593">
    <property type="entry name" value="RIBOc"/>
    <property type="match status" value="1"/>
</dbReference>
<comment type="cofactor">
    <cofactor evidence="15">
        <name>Mg(2+)</name>
        <dbReference type="ChEBI" id="CHEBI:18420"/>
    </cofactor>
</comment>
<dbReference type="GO" id="GO:0019843">
    <property type="term" value="F:rRNA binding"/>
    <property type="evidence" value="ECO:0007669"/>
    <property type="project" value="UniProtKB-KW"/>
</dbReference>
<feature type="active site" evidence="15">
    <location>
        <position position="121"/>
    </location>
</feature>
<comment type="subcellular location">
    <subcellularLocation>
        <location evidence="2 15">Cytoplasm</location>
    </subcellularLocation>
</comment>
<dbReference type="NCBIfam" id="TIGR02191">
    <property type="entry name" value="RNaseIII"/>
    <property type="match status" value="1"/>
</dbReference>